<accession>A0ABD6B167</accession>
<proteinExistence type="predicted"/>
<evidence type="ECO:0000256" key="1">
    <source>
        <dbReference type="SAM" id="MobiDB-lite"/>
    </source>
</evidence>
<feature type="region of interest" description="Disordered" evidence="1">
    <location>
        <begin position="42"/>
        <end position="79"/>
    </location>
</feature>
<comment type="caution">
    <text evidence="2">The sequence shown here is derived from an EMBL/GenBank/DDBJ whole genome shotgun (WGS) entry which is preliminary data.</text>
</comment>
<dbReference type="EMBL" id="JBHUDC010000008">
    <property type="protein sequence ID" value="MFD1515386.1"/>
    <property type="molecule type" value="Genomic_DNA"/>
</dbReference>
<dbReference type="AlphaFoldDB" id="A0ABD6B167"/>
<protein>
    <submittedName>
        <fullName evidence="2">DUF1918 domain-containing protein</fullName>
    </submittedName>
</protein>
<sequence length="79" mass="8515">MAFDEDDTVVLNDKHSDYDGETGVVTQKVENMFGEATYTVSFDDGQEQGVPADALEAASDDEDADEDADADTDADTDEE</sequence>
<dbReference type="Proteomes" id="UP001597187">
    <property type="component" value="Unassembled WGS sequence"/>
</dbReference>
<dbReference type="RefSeq" id="WP_250875306.1">
    <property type="nucleotide sequence ID" value="NZ_JALXFV010000008.1"/>
</dbReference>
<keyword evidence="3" id="KW-1185">Reference proteome</keyword>
<evidence type="ECO:0000313" key="2">
    <source>
        <dbReference type="EMBL" id="MFD1515386.1"/>
    </source>
</evidence>
<name>A0ABD6B167_9EURY</name>
<organism evidence="2 3">
    <name type="scientific">Halomarina rubra</name>
    <dbReference type="NCBI Taxonomy" id="2071873"/>
    <lineage>
        <taxon>Archaea</taxon>
        <taxon>Methanobacteriati</taxon>
        <taxon>Methanobacteriota</taxon>
        <taxon>Stenosarchaea group</taxon>
        <taxon>Halobacteria</taxon>
        <taxon>Halobacteriales</taxon>
        <taxon>Natronomonadaceae</taxon>
        <taxon>Halomarina</taxon>
    </lineage>
</organism>
<feature type="compositionally biased region" description="Acidic residues" evidence="1">
    <location>
        <begin position="58"/>
        <end position="79"/>
    </location>
</feature>
<gene>
    <name evidence="2" type="ORF">ACFSBT_19070</name>
</gene>
<reference evidence="2 3" key="1">
    <citation type="journal article" date="2019" name="Int. J. Syst. Evol. Microbiol.">
        <title>The Global Catalogue of Microorganisms (GCM) 10K type strain sequencing project: providing services to taxonomists for standard genome sequencing and annotation.</title>
        <authorList>
            <consortium name="The Broad Institute Genomics Platform"/>
            <consortium name="The Broad Institute Genome Sequencing Center for Infectious Disease"/>
            <person name="Wu L."/>
            <person name="Ma J."/>
        </authorList>
    </citation>
    <scope>NUCLEOTIDE SEQUENCE [LARGE SCALE GENOMIC DNA]</scope>
    <source>
        <strain evidence="2 3">CGMCC 1.12563</strain>
    </source>
</reference>
<evidence type="ECO:0000313" key="3">
    <source>
        <dbReference type="Proteomes" id="UP001597187"/>
    </source>
</evidence>
<dbReference type="Gene3D" id="2.30.30.140">
    <property type="match status" value="1"/>
</dbReference>